<dbReference type="RefSeq" id="XP_037215673.1">
    <property type="nucleotide sequence ID" value="XM_037367841.1"/>
</dbReference>
<dbReference type="OrthoDB" id="3119837at2759"/>
<name>A0A8H6S5J9_9AGAR</name>
<comment type="caution">
    <text evidence="1">The sequence shown here is derived from an EMBL/GenBank/DDBJ whole genome shotgun (WGS) entry which is preliminary data.</text>
</comment>
<proteinExistence type="predicted"/>
<sequence>MDHFLFHTPDDAVQLDGNELLELLPTFTRRHYFVLEGTNLPAKLFLSGKIYTRYQDPMLGDTIILSNPHIASLEAGYRKVIEFLQQTMYETLPEPNQNVLGHWLCTPLGADADHAMVRIQIPASKTAVALECYNIPELAYASDQDPLLEPERDNPSYVLRHDYTYMINPRKIKAEKGFDDCWQGGLVRRLYFGLLGIMLHYDYRQDYVVDYYEDYVGLSRD</sequence>
<keyword evidence="2" id="KW-1185">Reference proteome</keyword>
<dbReference type="AlphaFoldDB" id="A0A8H6S5J9"/>
<evidence type="ECO:0000313" key="2">
    <source>
        <dbReference type="Proteomes" id="UP000636479"/>
    </source>
</evidence>
<accession>A0A8H6S5J9</accession>
<dbReference type="GeneID" id="59350357"/>
<reference evidence="1" key="1">
    <citation type="submission" date="2020-05" db="EMBL/GenBank/DDBJ databases">
        <title>Mycena genomes resolve the evolution of fungal bioluminescence.</title>
        <authorList>
            <person name="Tsai I.J."/>
        </authorList>
    </citation>
    <scope>NUCLEOTIDE SEQUENCE</scope>
    <source>
        <strain evidence="1">171206Taipei</strain>
    </source>
</reference>
<gene>
    <name evidence="1" type="ORF">MIND_01129200</name>
</gene>
<evidence type="ECO:0000313" key="1">
    <source>
        <dbReference type="EMBL" id="KAF7293510.1"/>
    </source>
</evidence>
<protein>
    <submittedName>
        <fullName evidence="1">Uncharacterized protein</fullName>
    </submittedName>
</protein>
<dbReference type="EMBL" id="JACAZF010000010">
    <property type="protein sequence ID" value="KAF7293510.1"/>
    <property type="molecule type" value="Genomic_DNA"/>
</dbReference>
<dbReference type="Proteomes" id="UP000636479">
    <property type="component" value="Unassembled WGS sequence"/>
</dbReference>
<organism evidence="1 2">
    <name type="scientific">Mycena indigotica</name>
    <dbReference type="NCBI Taxonomy" id="2126181"/>
    <lineage>
        <taxon>Eukaryota</taxon>
        <taxon>Fungi</taxon>
        <taxon>Dikarya</taxon>
        <taxon>Basidiomycota</taxon>
        <taxon>Agaricomycotina</taxon>
        <taxon>Agaricomycetes</taxon>
        <taxon>Agaricomycetidae</taxon>
        <taxon>Agaricales</taxon>
        <taxon>Marasmiineae</taxon>
        <taxon>Mycenaceae</taxon>
        <taxon>Mycena</taxon>
    </lineage>
</organism>